<accession>A0A7J6BVX3</accession>
<organism evidence="1 2">
    <name type="scientific">Onychostoma macrolepis</name>
    <dbReference type="NCBI Taxonomy" id="369639"/>
    <lineage>
        <taxon>Eukaryota</taxon>
        <taxon>Metazoa</taxon>
        <taxon>Chordata</taxon>
        <taxon>Craniata</taxon>
        <taxon>Vertebrata</taxon>
        <taxon>Euteleostomi</taxon>
        <taxon>Actinopterygii</taxon>
        <taxon>Neopterygii</taxon>
        <taxon>Teleostei</taxon>
        <taxon>Ostariophysi</taxon>
        <taxon>Cypriniformes</taxon>
        <taxon>Cyprinidae</taxon>
        <taxon>Acrossocheilinae</taxon>
        <taxon>Onychostoma</taxon>
    </lineage>
</organism>
<dbReference type="Proteomes" id="UP000579812">
    <property type="component" value="Unassembled WGS sequence"/>
</dbReference>
<protein>
    <submittedName>
        <fullName evidence="1">Uncharacterized protein</fullName>
    </submittedName>
</protein>
<evidence type="ECO:0000313" key="1">
    <source>
        <dbReference type="EMBL" id="KAF4099120.1"/>
    </source>
</evidence>
<sequence>MQGAGPTCPLSLSTSVPAAHAGGPAGAEDIYNAPRVSEIVLYSDDRQEDKNGHSYVKLDEDIVKRSCDKVVFKYYSV</sequence>
<keyword evidence="2" id="KW-1185">Reference proteome</keyword>
<gene>
    <name evidence="1" type="ORF">G5714_019246</name>
</gene>
<reference evidence="1 2" key="1">
    <citation type="submission" date="2020-04" db="EMBL/GenBank/DDBJ databases">
        <title>Chromosome-level genome assembly of a cyprinid fish Onychostoma macrolepis by integration of Nanopore Sequencing, Bionano and Hi-C technology.</title>
        <authorList>
            <person name="Wang D."/>
        </authorList>
    </citation>
    <scope>NUCLEOTIDE SEQUENCE [LARGE SCALE GENOMIC DNA]</scope>
    <source>
        <strain evidence="1">SWU-2019</strain>
        <tissue evidence="1">Muscle</tissue>
    </source>
</reference>
<dbReference type="AlphaFoldDB" id="A0A7J6BVX3"/>
<proteinExistence type="predicted"/>
<name>A0A7J6BVX3_9TELE</name>
<dbReference type="EMBL" id="JAAMOB010000020">
    <property type="protein sequence ID" value="KAF4099120.1"/>
    <property type="molecule type" value="Genomic_DNA"/>
</dbReference>
<evidence type="ECO:0000313" key="2">
    <source>
        <dbReference type="Proteomes" id="UP000579812"/>
    </source>
</evidence>
<comment type="caution">
    <text evidence="1">The sequence shown here is derived from an EMBL/GenBank/DDBJ whole genome shotgun (WGS) entry which is preliminary data.</text>
</comment>